<keyword evidence="8" id="KW-0067">ATP-binding</keyword>
<dbReference type="InterPro" id="IPR037171">
    <property type="entry name" value="NagB/RpiA_transferase-like"/>
</dbReference>
<dbReference type="eggNOG" id="KOG1468">
    <property type="taxonomic scope" value="Eukaryota"/>
</dbReference>
<evidence type="ECO:0000256" key="3">
    <source>
        <dbReference type="ARBA" id="ARBA00022490"/>
    </source>
</evidence>
<dbReference type="FunFam" id="1.20.120.420:FF:000003">
    <property type="entry name" value="Methylthioribose-1-phosphate isomerase"/>
    <property type="match status" value="1"/>
</dbReference>
<dbReference type="GO" id="GO:0046523">
    <property type="term" value="F:S-methyl-5-thioribose-1-phosphate isomerase activity"/>
    <property type="evidence" value="ECO:0007669"/>
    <property type="project" value="UniProtKB-UniRule"/>
</dbReference>
<name>K8EBF0_9CHLO</name>
<dbReference type="Gene3D" id="1.20.120.420">
    <property type="entry name" value="translation initiation factor eif-2b, domain 1"/>
    <property type="match status" value="1"/>
</dbReference>
<dbReference type="FunFam" id="3.40.50.10470:FF:000003">
    <property type="entry name" value="Methylthioribose-1-phosphate isomerase"/>
    <property type="match status" value="1"/>
</dbReference>
<evidence type="ECO:0000256" key="9">
    <source>
        <dbReference type="ARBA" id="ARBA00023167"/>
    </source>
</evidence>
<dbReference type="InterPro" id="IPR005251">
    <property type="entry name" value="IF-M1Pi"/>
</dbReference>
<keyword evidence="4 12" id="KW-0028">Amino-acid biosynthesis</keyword>
<comment type="subunit">
    <text evidence="2">Homodimer.</text>
</comment>
<keyword evidence="6" id="KW-0547">Nucleotide-binding</keyword>
<feature type="domain" description="Aminoglycoside phosphotransferase" evidence="13">
    <location>
        <begin position="647"/>
        <end position="689"/>
    </location>
</feature>
<dbReference type="STRING" id="41875.K8EBF0"/>
<keyword evidence="11 12" id="KW-0539">Nucleus</keyword>
<dbReference type="GO" id="GO:0005524">
    <property type="term" value="F:ATP binding"/>
    <property type="evidence" value="ECO:0007669"/>
    <property type="project" value="UniProtKB-KW"/>
</dbReference>
<dbReference type="GO" id="GO:0046522">
    <property type="term" value="F:S-methyl-5-thioribose kinase activity"/>
    <property type="evidence" value="ECO:0007669"/>
    <property type="project" value="InterPro"/>
</dbReference>
<dbReference type="InterPro" id="IPR000649">
    <property type="entry name" value="IF-2B-related"/>
</dbReference>
<reference evidence="14 15" key="1">
    <citation type="submission" date="2011-10" db="EMBL/GenBank/DDBJ databases">
        <authorList>
            <person name="Genoscope - CEA"/>
        </authorList>
    </citation>
    <scope>NUCLEOTIDE SEQUENCE [LARGE SCALE GENOMIC DNA]</scope>
    <source>
        <strain evidence="14 15">RCC 1105</strain>
    </source>
</reference>
<comment type="catalytic activity">
    <reaction evidence="12">
        <text>5-(methylsulfanyl)-alpha-D-ribose 1-phosphate = 5-(methylsulfanyl)-D-ribulose 1-phosphate</text>
        <dbReference type="Rhea" id="RHEA:19989"/>
        <dbReference type="ChEBI" id="CHEBI:58533"/>
        <dbReference type="ChEBI" id="CHEBI:58548"/>
        <dbReference type="EC" id="5.3.1.23"/>
    </reaction>
</comment>
<evidence type="ECO:0000256" key="10">
    <source>
        <dbReference type="ARBA" id="ARBA00023235"/>
    </source>
</evidence>
<dbReference type="GeneID" id="19017450"/>
<dbReference type="InterPro" id="IPR002575">
    <property type="entry name" value="Aminoglycoside_PTrfase"/>
</dbReference>
<dbReference type="GO" id="GO:0005634">
    <property type="term" value="C:nucleus"/>
    <property type="evidence" value="ECO:0007669"/>
    <property type="project" value="UniProtKB-SubCell"/>
</dbReference>
<dbReference type="KEGG" id="bpg:Bathy02g03370"/>
<dbReference type="EMBL" id="FO082277">
    <property type="protein sequence ID" value="CCO15144.1"/>
    <property type="molecule type" value="Genomic_DNA"/>
</dbReference>
<dbReference type="Pfam" id="PF01008">
    <property type="entry name" value="IF-2B"/>
    <property type="match status" value="1"/>
</dbReference>
<evidence type="ECO:0000256" key="4">
    <source>
        <dbReference type="ARBA" id="ARBA00022605"/>
    </source>
</evidence>
<evidence type="ECO:0000256" key="12">
    <source>
        <dbReference type="HAMAP-Rule" id="MF_03119"/>
    </source>
</evidence>
<dbReference type="GO" id="GO:0003743">
    <property type="term" value="F:translation initiation factor activity"/>
    <property type="evidence" value="ECO:0007669"/>
    <property type="project" value="UniProtKB-KW"/>
</dbReference>
<gene>
    <name evidence="14" type="ORF">Bathy02g03370</name>
</gene>
<dbReference type="OrthoDB" id="2461at2759"/>
<proteinExistence type="inferred from homology"/>
<comment type="similarity">
    <text evidence="1">Belongs to the methylthioribose kinase family.</text>
</comment>
<dbReference type="RefSeq" id="XP_007514904.1">
    <property type="nucleotide sequence ID" value="XM_007514842.1"/>
</dbReference>
<dbReference type="NCBIfam" id="NF004326">
    <property type="entry name" value="PRK05720.1"/>
    <property type="match status" value="1"/>
</dbReference>
<dbReference type="NCBIfam" id="TIGR00512">
    <property type="entry name" value="salvage_mtnA"/>
    <property type="match status" value="1"/>
</dbReference>
<feature type="active site" description="Proton donor" evidence="12">
    <location>
        <position position="270"/>
    </location>
</feature>
<dbReference type="PANTHER" id="PTHR34273:SF2">
    <property type="entry name" value="METHYLTHIORIBOSE KINASE"/>
    <property type="match status" value="1"/>
</dbReference>
<dbReference type="NCBIfam" id="TIGR00524">
    <property type="entry name" value="eIF-2B_rel"/>
    <property type="match status" value="1"/>
</dbReference>
<dbReference type="AlphaFoldDB" id="K8EBF0"/>
<protein>
    <recommendedName>
        <fullName evidence="12">Methylthioribose-1-phosphate isomerase</fullName>
        <shortName evidence="12">M1Pi</shortName>
        <shortName evidence="12">MTR-1-P isomerase</shortName>
        <ecNumber evidence="12">5.3.1.23</ecNumber>
    </recommendedName>
    <alternativeName>
        <fullName evidence="12">S-methyl-5-thioribose-1-phosphate isomerase</fullName>
    </alternativeName>
    <alternativeName>
        <fullName evidence="12">Translation initiation factor eIF-2B subunit alpha/beta/delta-like protein</fullName>
    </alternativeName>
</protein>
<keyword evidence="10 12" id="KW-0413">Isomerase</keyword>
<evidence type="ECO:0000256" key="5">
    <source>
        <dbReference type="ARBA" id="ARBA00022679"/>
    </source>
</evidence>
<dbReference type="Gene3D" id="3.90.1200.10">
    <property type="match status" value="1"/>
</dbReference>
<dbReference type="GO" id="GO:0019509">
    <property type="term" value="P:L-methionine salvage from methylthioadenosine"/>
    <property type="evidence" value="ECO:0007669"/>
    <property type="project" value="UniProtKB-UniRule"/>
</dbReference>
<dbReference type="InterPro" id="IPR027363">
    <property type="entry name" value="M1Pi_N"/>
</dbReference>
<dbReference type="Pfam" id="PF01636">
    <property type="entry name" value="APH"/>
    <property type="match status" value="1"/>
</dbReference>
<evidence type="ECO:0000256" key="6">
    <source>
        <dbReference type="ARBA" id="ARBA00022741"/>
    </source>
</evidence>
<evidence type="ECO:0000256" key="8">
    <source>
        <dbReference type="ARBA" id="ARBA00022840"/>
    </source>
</evidence>
<dbReference type="InterPro" id="IPR042529">
    <property type="entry name" value="IF_2B-like_C"/>
</dbReference>
<dbReference type="PANTHER" id="PTHR34273">
    <property type="entry name" value="METHYLTHIORIBOSE KINASE"/>
    <property type="match status" value="1"/>
</dbReference>
<dbReference type="UniPathway" id="UPA00904">
    <property type="reaction ID" value="UER00874"/>
</dbReference>
<comment type="subcellular location">
    <subcellularLocation>
        <location evidence="12">Cytoplasm</location>
    </subcellularLocation>
    <subcellularLocation>
        <location evidence="12">Nucleus</location>
    </subcellularLocation>
</comment>
<comment type="function">
    <text evidence="12">Catalyzes the interconversion of methylthioribose-1-phosphate (MTR-1-P) into methylthioribulose-1-phosphate (MTRu-1-P).</text>
</comment>
<keyword evidence="3 12" id="KW-0963">Cytoplasm</keyword>
<keyword evidence="14" id="KW-0648">Protein biosynthesis</keyword>
<dbReference type="Gene3D" id="3.30.200.20">
    <property type="entry name" value="Phosphorylase Kinase, domain 1"/>
    <property type="match status" value="1"/>
</dbReference>
<evidence type="ECO:0000313" key="14">
    <source>
        <dbReference type="EMBL" id="CCO15144.1"/>
    </source>
</evidence>
<keyword evidence="14" id="KW-0396">Initiation factor</keyword>
<dbReference type="SUPFAM" id="SSF100950">
    <property type="entry name" value="NagB/RpiA/CoA transferase-like"/>
    <property type="match status" value="1"/>
</dbReference>
<dbReference type="Proteomes" id="UP000198341">
    <property type="component" value="Chromosome 2"/>
</dbReference>
<evidence type="ECO:0000256" key="2">
    <source>
        <dbReference type="ARBA" id="ARBA00011738"/>
    </source>
</evidence>
<keyword evidence="9 12" id="KW-0486">Methionine biosynthesis</keyword>
<evidence type="ECO:0000259" key="13">
    <source>
        <dbReference type="Pfam" id="PF01636"/>
    </source>
</evidence>
<sequence length="879" mass="97846">MTTTKASSGGVGGGNQLVLESIKYTRGSLFVLDQIQLPSKTEHLPVENCSKCFELIKNMNVRGAPAIAITAALSIAVELEQTSFADGDAALFQFVKTKAEYLLKSRPTAVNLGNMVKSLIKYCEEIEHEELNNSGDENGEKGNKREMIVRWCEDMLETDIRHNKAIGEIGAKALLKACCNKKKLKVLTCCNTGSLATAGYGTALGVVRTLHEQGRLEMCYAVETRPYNQGSRLTAYELVYENIPGTLICDNMAAFLMQKDEVDAIIVGADRVAKNGDTANKIGTYSLAVLAKHHDVPFFVAAPSTTLDVSTKCGMLIEIEERPGEEVCVFKGERVAAEGINVWNPAFDITPAWLIEGIVTERTCLYKNKRGEKDQTGAAFDIGRHVEEIEAMDGTMKKKKKVDEMDASKEKDDSAVDVDGFYALNLSTVLDYVAYYPKVCAPIGGKASKEDWVSKEVGDGNINFVYIIMNKKTNAAIVLKQGLPYVRCVGESWPLTQERVRYEAEALIAAHGFCPEHVPEVYLYDSKMSTIAMRYIEPPNKIARVGLCEGKTYVRMAEHVGKYLAETLFKSSSVCLGAKKFRENRIAFGGNEAMCALTEQVIFTEPYGVFENNKWTHELNDIVREIQSDGELKVAITELKAKFINECEALLHGDLHTGSIMCGERSTYVIDHEFAFYGPMAFDIGAFIANLYLAYYASDGLGHSENHKKYLQCMIKDVLIRFVSDFSRLWRTNGRQKDFGGLSHPSVFSAHLNRPSQSFNSPDEKHFQQSQLEFISRVIYDAHRFAGAKIIRRIIGIAHVADMEGIQNLELKAKCERAALEMGMRLLKGKYSCKTSVRLSMNWEYGRNQPVPTATEIENEANDSEETKSLYFHMNTDGA</sequence>
<keyword evidence="15" id="KW-1185">Reference proteome</keyword>
<dbReference type="InterPro" id="IPR009212">
    <property type="entry name" value="Methylthioribose_kinase"/>
</dbReference>
<dbReference type="GO" id="GO:0005737">
    <property type="term" value="C:cytoplasm"/>
    <property type="evidence" value="ECO:0007669"/>
    <property type="project" value="UniProtKB-SubCell"/>
</dbReference>
<feature type="site" description="Transition state stabilizer" evidence="12">
    <location>
        <position position="190"/>
    </location>
</feature>
<dbReference type="Gene3D" id="3.40.50.10470">
    <property type="entry name" value="Translation initiation factor eif-2b, domain 2"/>
    <property type="match status" value="1"/>
</dbReference>
<dbReference type="InterPro" id="IPR011559">
    <property type="entry name" value="Initiation_fac_2B_a/b/d"/>
</dbReference>
<accession>K8EBF0</accession>
<dbReference type="SUPFAM" id="SSF56112">
    <property type="entry name" value="Protein kinase-like (PK-like)"/>
    <property type="match status" value="1"/>
</dbReference>
<dbReference type="EC" id="5.3.1.23" evidence="12"/>
<dbReference type="InterPro" id="IPR011009">
    <property type="entry name" value="Kinase-like_dom_sf"/>
</dbReference>
<keyword evidence="7" id="KW-0418">Kinase</keyword>
<evidence type="ECO:0000313" key="15">
    <source>
        <dbReference type="Proteomes" id="UP000198341"/>
    </source>
</evidence>
<comment type="pathway">
    <text evidence="12">Amino-acid biosynthesis; L-methionine biosynthesis via salvage pathway; L-methionine from S-methyl-5-thio-alpha-D-ribose 1-phosphate: step 1/6.</text>
</comment>
<evidence type="ECO:0000256" key="11">
    <source>
        <dbReference type="ARBA" id="ARBA00023242"/>
    </source>
</evidence>
<dbReference type="NCBIfam" id="TIGR01767">
    <property type="entry name" value="MTRK"/>
    <property type="match status" value="1"/>
</dbReference>
<evidence type="ECO:0000256" key="1">
    <source>
        <dbReference type="ARBA" id="ARBA00010165"/>
    </source>
</evidence>
<dbReference type="HAMAP" id="MF_01678">
    <property type="entry name" value="Salvage_MtnA"/>
    <property type="match status" value="1"/>
</dbReference>
<organism evidence="14 15">
    <name type="scientific">Bathycoccus prasinos</name>
    <dbReference type="NCBI Taxonomy" id="41875"/>
    <lineage>
        <taxon>Eukaryota</taxon>
        <taxon>Viridiplantae</taxon>
        <taxon>Chlorophyta</taxon>
        <taxon>Mamiellophyceae</taxon>
        <taxon>Mamiellales</taxon>
        <taxon>Bathycoccaceae</taxon>
        <taxon>Bathycoccus</taxon>
    </lineage>
</organism>
<comment type="similarity">
    <text evidence="12">Belongs to the eIF-2B alpha/beta/delta subunits family. MtnA subfamily.</text>
</comment>
<keyword evidence="5" id="KW-0808">Transferase</keyword>
<evidence type="ECO:0000256" key="7">
    <source>
        <dbReference type="ARBA" id="ARBA00022777"/>
    </source>
</evidence>